<feature type="compositionally biased region" description="Low complexity" evidence="1">
    <location>
        <begin position="1542"/>
        <end position="1551"/>
    </location>
</feature>
<dbReference type="SUPFAM" id="SSF49478">
    <property type="entry name" value="Cna protein B-type domain"/>
    <property type="match status" value="1"/>
</dbReference>
<dbReference type="InterPro" id="IPR003672">
    <property type="entry name" value="CobN/Mg_chltase"/>
</dbReference>
<feature type="region of interest" description="Disordered" evidence="1">
    <location>
        <begin position="1473"/>
        <end position="1497"/>
    </location>
</feature>
<accession>A0A166ADN8</accession>
<dbReference type="STRING" id="66851.MBORA_14460"/>
<dbReference type="CDD" id="cd10150">
    <property type="entry name" value="CobN_like"/>
    <property type="match status" value="1"/>
</dbReference>
<keyword evidence="2" id="KW-1133">Transmembrane helix</keyword>
<dbReference type="GO" id="GO:0051116">
    <property type="term" value="F:cobaltochelatase activity"/>
    <property type="evidence" value="ECO:0007669"/>
    <property type="project" value="UniProtKB-EC"/>
</dbReference>
<keyword evidence="2" id="KW-0472">Membrane</keyword>
<feature type="compositionally biased region" description="Polar residues" evidence="1">
    <location>
        <begin position="1481"/>
        <end position="1497"/>
    </location>
</feature>
<evidence type="ECO:0000256" key="2">
    <source>
        <dbReference type="SAM" id="Phobius"/>
    </source>
</evidence>
<dbReference type="OrthoDB" id="192131at2157"/>
<sequence>MLLLSLNAIFAEDNNATGDVVSQSIELDNVSQCHELSNLQAVQHGDVLSAGGGVINVKVRDSYNQSNKSWVEEGIVLPGATVKIYDSSNSLISTLKTNSKGLASFKNLNPGFYTVEISYLTYNAHKETIKLTSGSTKTISHIFKPDILLLVDYSSHNEKVDLLMNMSRRVAYISTTNFDKRCEWLGDCANYIHIDMFSESAYSIFTSQYLKGFLASSPANANYKVAYTFGTYNTSLLSTIGLHIVGSNPFNNTFETIENTYIGSYFQADDIKESNVLFHNMKNYLAYVKFLIEPNLYPNPTLIDANAPLMMPECGIYHPKLGYYTILPNCSLINYWIQTNPGFSHSGDGSLNWMHDNYPVWLDEVLDPKELYRQFECDYISNFDVDKKFVAIVSYYGGGDVIDELINAYEARGRPAFNIFKYGTKPSASSILNKIVSASRIGISSITSLYSWSLNYVYGSAESDLSEIDLAVLKGVNQISQSGYYSDLGPQIEWTYAVTYPSFEGVFGPIILSYVDSNGQVHPIRAGIEKMAKLGSAWADLKDMDNADKKVAIVLYNYPPGKGEIGASYLDVFLSTRDLIIKLAQNGYDIGCNPEGLMSVQDLTTLIYSFGNKGRWAQGLINQYVENNWDYLYSHNQLISINQFNDLTDDFNSDLYKKMVDYWGAGLGENMIYVNKTTGEKYIVIPGVWFGNVFITFQPSRGWEDAKNYHDLTIPPHQQYVAFYQWIDKVAGINAIVNMGTHGTLEWLPGRNVGVSEGDWTFELNLIPTIYPYIVSNPGEAMVARDRIAALMITHMTPAMFSSSLYGNYSTLLDYINRYKEQLKLNVTSNVEMYQKKILNLAPILGFRKKLDNETFEIWIDGLHEYLDGMENDFNTYGLHSLGKILTGFELVEEVITISTSQTKIYDYILAKLYPKLAGKSFYDDIQGNLNYRDVAFNVKKFLNDYVWLLVNGTSIEDLNNRFNIEKNSALYNSTLYLGEIIVNIQNNNEWNAILIALSGRYLKAGLFADPSYGDSIPTGYDGFASDSTRMPSAAAYDSAVKIVDLLIANYYQKHGKWPELTSLILWGTEISRTEGIGVAEFMYFLGCKPVWSQNGKVIGVEMIPLENLTVKLHNGAVVNRPRIDVFASMVTSNKDWIRWMLTSVKLAKSANESAKDNYVIKHFAENPSLDRLFGLPGNVLEGTGMSTLIPNTAHWNISSVNDYAADIYLNRVSYSWTLDDNGNIVIKQERKNYEHLLKNVDLITQNFDSTWRLFDSDDYYDWFGGLYNAARVLKKGTGNVDPDTAFVDIRNKNNYISRTYQEEIDFEIRSMVLNPKYIQALVSSGAAGMNSYGSRYQNLYASIIMGGGKINTELADQMADSLHNIYINNKDPNSAAGIQSSMAWMIYMQNQGIWEISSKSPSYKKLQRLVDDYVDSVIQDGVACCHHTCKNLAFNAKIIQMSSLSASKKAKFAQILSQATLTDPLYKIEDEQTSDDKMWNGTSNSNSQDSNIKSNANQGANILNNATIEEEQVVAGHTAAGNKPGDSGTDKVSGEMKDSSSDASSNGESNIDSYEISKKSASKSASAGESSMSIFVIVAIIILIAIFLVGYVRNQKDDFDDY</sequence>
<name>A0A166ADN8_METOA</name>
<keyword evidence="5" id="KW-1185">Reference proteome</keyword>
<evidence type="ECO:0000313" key="5">
    <source>
        <dbReference type="Proteomes" id="UP000077428"/>
    </source>
</evidence>
<dbReference type="RefSeq" id="WP_042692178.1">
    <property type="nucleotide sequence ID" value="NZ_CABMAB010000003.1"/>
</dbReference>
<dbReference type="PATRIC" id="fig|66851.6.peg.1560"/>
<organism evidence="4 5">
    <name type="scientific">Methanobrevibacter oralis</name>
    <dbReference type="NCBI Taxonomy" id="66851"/>
    <lineage>
        <taxon>Archaea</taxon>
        <taxon>Methanobacteriati</taxon>
        <taxon>Methanobacteriota</taxon>
        <taxon>Methanomada group</taxon>
        <taxon>Methanobacteria</taxon>
        <taxon>Methanobacteriales</taxon>
        <taxon>Methanobacteriaceae</taxon>
        <taxon>Methanobrevibacter</taxon>
    </lineage>
</organism>
<dbReference type="EMBL" id="LWMU01000081">
    <property type="protein sequence ID" value="KZX11902.1"/>
    <property type="molecule type" value="Genomic_DNA"/>
</dbReference>
<dbReference type="PANTHER" id="PTHR44119">
    <property type="entry name" value="MAGNESIUM-CHELATASE SUBUNIT CHLH, CHLOROPLASTIC"/>
    <property type="match status" value="1"/>
</dbReference>
<keyword evidence="2" id="KW-0812">Transmembrane</keyword>
<keyword evidence="4" id="KW-0436">Ligase</keyword>
<evidence type="ECO:0000259" key="3">
    <source>
        <dbReference type="Pfam" id="PF02514"/>
    </source>
</evidence>
<evidence type="ECO:0000256" key="1">
    <source>
        <dbReference type="SAM" id="MobiDB-lite"/>
    </source>
</evidence>
<dbReference type="Proteomes" id="UP000077428">
    <property type="component" value="Unassembled WGS sequence"/>
</dbReference>
<gene>
    <name evidence="4" type="primary">cobN_2</name>
    <name evidence="4" type="ORF">MBORA_14460</name>
</gene>
<feature type="region of interest" description="Disordered" evidence="1">
    <location>
        <begin position="1517"/>
        <end position="1552"/>
    </location>
</feature>
<dbReference type="EC" id="6.6.1.2" evidence="4"/>
<feature type="domain" description="CobN/magnesium chelatase" evidence="3">
    <location>
        <begin position="280"/>
        <end position="1343"/>
    </location>
</feature>
<dbReference type="Pfam" id="PF13620">
    <property type="entry name" value="CarboxypepD_reg"/>
    <property type="match status" value="1"/>
</dbReference>
<reference evidence="5" key="1">
    <citation type="journal article" date="2016" name="Genome Announc.">
        <title>Draft Genome Sequences of Methanobrevibacter curvatus DSM11111, Methanobrevibacter cuticularis DSM11139, Methanobrevibacter filiformis DSM11501, and Methanobrevibacter oralis DSM7256.</title>
        <authorList>
            <person name="Poehlein A."/>
            <person name="Seedorf H."/>
        </authorList>
    </citation>
    <scope>NUCLEOTIDE SEQUENCE [LARGE SCALE GENOMIC DNA]</scope>
    <source>
        <strain evidence="5">DSM 7256 / JCM 30027 / ZR</strain>
    </source>
</reference>
<feature type="compositionally biased region" description="Basic and acidic residues" evidence="1">
    <location>
        <begin position="1529"/>
        <end position="1541"/>
    </location>
</feature>
<dbReference type="PANTHER" id="PTHR44119:SF4">
    <property type="entry name" value="AEROBIC COBALTOCHELATASE SUBUNIT COBN"/>
    <property type="match status" value="1"/>
</dbReference>
<dbReference type="InterPro" id="IPR013783">
    <property type="entry name" value="Ig-like_fold"/>
</dbReference>
<proteinExistence type="predicted"/>
<protein>
    <submittedName>
        <fullName evidence="4">Aerobic cobaltochelatase subunit CobN</fullName>
        <ecNumber evidence="4">6.6.1.2</ecNumber>
    </submittedName>
</protein>
<dbReference type="Pfam" id="PF02514">
    <property type="entry name" value="CobN-Mg_chel"/>
    <property type="match status" value="1"/>
</dbReference>
<comment type="caution">
    <text evidence="4">The sequence shown here is derived from an EMBL/GenBank/DDBJ whole genome shotgun (WGS) entry which is preliminary data.</text>
</comment>
<feature type="transmembrane region" description="Helical" evidence="2">
    <location>
        <begin position="1573"/>
        <end position="1593"/>
    </location>
</feature>
<evidence type="ECO:0000313" key="4">
    <source>
        <dbReference type="EMBL" id="KZX11902.1"/>
    </source>
</evidence>
<dbReference type="Gene3D" id="2.60.40.10">
    <property type="entry name" value="Immunoglobulins"/>
    <property type="match status" value="1"/>
</dbReference>